<dbReference type="EMBL" id="WLCG01000004">
    <property type="protein sequence ID" value="MTB64113.1"/>
    <property type="molecule type" value="Genomic_DNA"/>
</dbReference>
<dbReference type="Pfam" id="PF01381">
    <property type="entry name" value="HTH_3"/>
    <property type="match status" value="1"/>
</dbReference>
<reference evidence="4 6" key="1">
    <citation type="submission" date="2019-10" db="EMBL/GenBank/DDBJ databases">
        <title>Streptococcis sp, isolated from the respiratory tract of Marmot.</title>
        <authorList>
            <person name="Zhang G."/>
        </authorList>
    </citation>
    <scope>NUCLEOTIDE SEQUENCE [LARGE SCALE GENOMIC DNA]</scope>
    <source>
        <strain evidence="4">Zg-70</strain>
        <strain evidence="6">zg-70</strain>
    </source>
</reference>
<protein>
    <submittedName>
        <fullName evidence="4">Helix-turn-helix domain-containing protein</fullName>
    </submittedName>
</protein>
<dbReference type="InterPro" id="IPR050807">
    <property type="entry name" value="TransReg_Diox_bact_type"/>
</dbReference>
<dbReference type="GO" id="GO:0003700">
    <property type="term" value="F:DNA-binding transcription factor activity"/>
    <property type="evidence" value="ECO:0007669"/>
    <property type="project" value="TreeGrafter"/>
</dbReference>
<dbReference type="GO" id="GO:0003677">
    <property type="term" value="F:DNA binding"/>
    <property type="evidence" value="ECO:0007669"/>
    <property type="project" value="UniProtKB-KW"/>
</dbReference>
<organism evidence="4 6">
    <name type="scientific">Streptococcus zhangguiae</name>
    <dbReference type="NCBI Taxonomy" id="2664091"/>
    <lineage>
        <taxon>Bacteria</taxon>
        <taxon>Bacillati</taxon>
        <taxon>Bacillota</taxon>
        <taxon>Bacilli</taxon>
        <taxon>Lactobacillales</taxon>
        <taxon>Streptococcaceae</taxon>
        <taxon>Streptococcus</taxon>
    </lineage>
</organism>
<comment type="caution">
    <text evidence="4">The sequence shown here is derived from an EMBL/GenBank/DDBJ whole genome shotgun (WGS) entry which is preliminary data.</text>
</comment>
<gene>
    <name evidence="3" type="ORF">GGG87_03735</name>
    <name evidence="4" type="ORF">GGH11_03775</name>
</gene>
<evidence type="ECO:0000313" key="6">
    <source>
        <dbReference type="Proteomes" id="UP000435423"/>
    </source>
</evidence>
<keyword evidence="5" id="KW-1185">Reference proteome</keyword>
<dbReference type="AlphaFoldDB" id="A0A6I4RHW6"/>
<dbReference type="Proteomes" id="UP000435060">
    <property type="component" value="Unassembled WGS sequence"/>
</dbReference>
<dbReference type="PANTHER" id="PTHR46797">
    <property type="entry name" value="HTH-TYPE TRANSCRIPTIONAL REGULATOR"/>
    <property type="match status" value="1"/>
</dbReference>
<evidence type="ECO:0000313" key="4">
    <source>
        <dbReference type="EMBL" id="MWV56101.1"/>
    </source>
</evidence>
<dbReference type="Proteomes" id="UP000435423">
    <property type="component" value="Unassembled WGS sequence"/>
</dbReference>
<evidence type="ECO:0000259" key="2">
    <source>
        <dbReference type="PROSITE" id="PS50943"/>
    </source>
</evidence>
<dbReference type="SMART" id="SM00530">
    <property type="entry name" value="HTH_XRE"/>
    <property type="match status" value="1"/>
</dbReference>
<reference evidence="3 5" key="2">
    <citation type="submission" date="2019-11" db="EMBL/GenBank/DDBJ databases">
        <title>Streptococcis sp. isolated from the respiratory tract of Marmot.</title>
        <authorList>
            <person name="Zhang G."/>
        </authorList>
    </citation>
    <scope>NUCLEOTIDE SEQUENCE [LARGE SCALE GENOMIC DNA]</scope>
    <source>
        <strain evidence="5">zg-86</strain>
        <strain evidence="3">Zg-86</strain>
    </source>
</reference>
<proteinExistence type="predicted"/>
<dbReference type="SUPFAM" id="SSF47413">
    <property type="entry name" value="lambda repressor-like DNA-binding domains"/>
    <property type="match status" value="1"/>
</dbReference>
<dbReference type="PROSITE" id="PS50943">
    <property type="entry name" value="HTH_CROC1"/>
    <property type="match status" value="1"/>
</dbReference>
<evidence type="ECO:0000313" key="3">
    <source>
        <dbReference type="EMBL" id="MTB64113.1"/>
    </source>
</evidence>
<dbReference type="InterPro" id="IPR010982">
    <property type="entry name" value="Lambda_DNA-bd_dom_sf"/>
</dbReference>
<dbReference type="GO" id="GO:0005829">
    <property type="term" value="C:cytosol"/>
    <property type="evidence" value="ECO:0007669"/>
    <property type="project" value="TreeGrafter"/>
</dbReference>
<evidence type="ECO:0000313" key="5">
    <source>
        <dbReference type="Proteomes" id="UP000435060"/>
    </source>
</evidence>
<dbReference type="InterPro" id="IPR001387">
    <property type="entry name" value="Cro/C1-type_HTH"/>
</dbReference>
<dbReference type="EMBL" id="WUBJ01000004">
    <property type="protein sequence ID" value="MWV56101.1"/>
    <property type="molecule type" value="Genomic_DNA"/>
</dbReference>
<accession>A0A6I4RHW6</accession>
<keyword evidence="1" id="KW-0238">DNA-binding</keyword>
<dbReference type="CDD" id="cd00093">
    <property type="entry name" value="HTH_XRE"/>
    <property type="match status" value="1"/>
</dbReference>
<evidence type="ECO:0000256" key="1">
    <source>
        <dbReference type="ARBA" id="ARBA00023125"/>
    </source>
</evidence>
<name>A0A6I4RHW6_9STRE</name>
<feature type="domain" description="HTH cro/C1-type" evidence="2">
    <location>
        <begin position="7"/>
        <end position="61"/>
    </location>
</feature>
<sequence>MTYGERMRRLREDKEMSLRELAEKTLLDYAFLSRVENDLRTLTLPQAKAVARELGCTVNELVG</sequence>
<dbReference type="Gene3D" id="1.10.260.40">
    <property type="entry name" value="lambda repressor-like DNA-binding domains"/>
    <property type="match status" value="1"/>
</dbReference>
<dbReference type="PANTHER" id="PTHR46797:SF1">
    <property type="entry name" value="METHYLPHOSPHONATE SYNTHASE"/>
    <property type="match status" value="1"/>
</dbReference>